<dbReference type="Proteomes" id="UP000619244">
    <property type="component" value="Unassembled WGS sequence"/>
</dbReference>
<evidence type="ECO:0000256" key="1">
    <source>
        <dbReference type="ARBA" id="ARBA00022679"/>
    </source>
</evidence>
<comment type="caution">
    <text evidence="4">The sequence shown here is derived from an EMBL/GenBank/DDBJ whole genome shotgun (WGS) entry which is preliminary data.</text>
</comment>
<dbReference type="InterPro" id="IPR010610">
    <property type="entry name" value="EryCIII-like_C"/>
</dbReference>
<dbReference type="Gene3D" id="3.40.50.2000">
    <property type="entry name" value="Glycogen Phosphorylase B"/>
    <property type="match status" value="1"/>
</dbReference>
<dbReference type="GO" id="GO:0016758">
    <property type="term" value="F:hexosyltransferase activity"/>
    <property type="evidence" value="ECO:0007669"/>
    <property type="project" value="UniProtKB-ARBA"/>
</dbReference>
<evidence type="ECO:0000259" key="3">
    <source>
        <dbReference type="Pfam" id="PF06722"/>
    </source>
</evidence>
<reference evidence="4" key="2">
    <citation type="submission" date="2020-09" db="EMBL/GenBank/DDBJ databases">
        <authorList>
            <person name="Sun Q."/>
            <person name="Ohkuma M."/>
        </authorList>
    </citation>
    <scope>NUCLEOTIDE SEQUENCE</scope>
    <source>
        <strain evidence="4">JCM 4790</strain>
    </source>
</reference>
<organism evidence="4 5">
    <name type="scientific">Streptomyces minutiscleroticus</name>
    <dbReference type="NCBI Taxonomy" id="68238"/>
    <lineage>
        <taxon>Bacteria</taxon>
        <taxon>Bacillati</taxon>
        <taxon>Actinomycetota</taxon>
        <taxon>Actinomycetes</taxon>
        <taxon>Kitasatosporales</taxon>
        <taxon>Streptomycetaceae</taxon>
        <taxon>Streptomyces</taxon>
    </lineage>
</organism>
<gene>
    <name evidence="4" type="ORF">GCM10010358_71990</name>
</gene>
<dbReference type="GO" id="GO:0017000">
    <property type="term" value="P:antibiotic biosynthetic process"/>
    <property type="evidence" value="ECO:0007669"/>
    <property type="project" value="UniProtKB-ARBA"/>
</dbReference>
<dbReference type="GO" id="GO:0008194">
    <property type="term" value="F:UDP-glycosyltransferase activity"/>
    <property type="evidence" value="ECO:0007669"/>
    <property type="project" value="InterPro"/>
</dbReference>
<dbReference type="InterPro" id="IPR002213">
    <property type="entry name" value="UDP_glucos_trans"/>
</dbReference>
<keyword evidence="5" id="KW-1185">Reference proteome</keyword>
<evidence type="ECO:0000313" key="5">
    <source>
        <dbReference type="Proteomes" id="UP000619244"/>
    </source>
</evidence>
<name>A0A918NZ60_9ACTN</name>
<feature type="region of interest" description="Disordered" evidence="2">
    <location>
        <begin position="1"/>
        <end position="32"/>
    </location>
</feature>
<evidence type="ECO:0000256" key="2">
    <source>
        <dbReference type="SAM" id="MobiDB-lite"/>
    </source>
</evidence>
<protein>
    <recommendedName>
        <fullName evidence="3">Erythromycin biosynthesis protein CIII-like C-terminal domain-containing protein</fullName>
    </recommendedName>
</protein>
<dbReference type="Pfam" id="PF06722">
    <property type="entry name" value="EryCIII-like_C"/>
    <property type="match status" value="1"/>
</dbReference>
<dbReference type="PANTHER" id="PTHR48050:SF13">
    <property type="entry name" value="STEROL 3-BETA-GLUCOSYLTRANSFERASE UGT80A2"/>
    <property type="match status" value="1"/>
</dbReference>
<proteinExistence type="predicted"/>
<dbReference type="EMBL" id="BMVU01000067">
    <property type="protein sequence ID" value="GGY08607.1"/>
    <property type="molecule type" value="Genomic_DNA"/>
</dbReference>
<keyword evidence="1" id="KW-0808">Transferase</keyword>
<accession>A0A918NZ60</accession>
<dbReference type="InterPro" id="IPR050426">
    <property type="entry name" value="Glycosyltransferase_28"/>
</dbReference>
<dbReference type="AlphaFoldDB" id="A0A918NZ60"/>
<dbReference type="PANTHER" id="PTHR48050">
    <property type="entry name" value="STEROL 3-BETA-GLUCOSYLTRANSFERASE"/>
    <property type="match status" value="1"/>
</dbReference>
<dbReference type="SUPFAM" id="SSF53756">
    <property type="entry name" value="UDP-Glycosyltransferase/glycogen phosphorylase"/>
    <property type="match status" value="1"/>
</dbReference>
<evidence type="ECO:0000313" key="4">
    <source>
        <dbReference type="EMBL" id="GGY08607.1"/>
    </source>
</evidence>
<dbReference type="CDD" id="cd03784">
    <property type="entry name" value="GT1_Gtf-like"/>
    <property type="match status" value="1"/>
</dbReference>
<feature type="domain" description="Erythromycin biosynthesis protein CIII-like C-terminal" evidence="3">
    <location>
        <begin position="101"/>
        <end position="177"/>
    </location>
</feature>
<dbReference type="FunFam" id="3.40.50.2000:FF:000009">
    <property type="entry name" value="Sterol 3-beta-glucosyltransferase UGT80A2"/>
    <property type="match status" value="1"/>
</dbReference>
<feature type="compositionally biased region" description="Low complexity" evidence="2">
    <location>
        <begin position="13"/>
        <end position="26"/>
    </location>
</feature>
<sequence>MAVDEDPSKPGRARAGTQGTAQTGAGSLPDERPLPADLVTFLDAGAPPVYVGFGSMRPSEDIVRRAFEAIRAPGHRVLVSRGWADLDPVDDRDDCFAVGEVNHQRLFGRVAAVVHHGGAGTTVTAARAGVPQVVVAGRLSDNPYWAGRVADLGIGAALDGRTATGASLSVAFRTALAPGTRARAEALGGTIRTDGAAVAASLLLDAPR</sequence>
<reference evidence="4" key="1">
    <citation type="journal article" date="2014" name="Int. J. Syst. Evol. Microbiol.">
        <title>Complete genome sequence of Corynebacterium casei LMG S-19264T (=DSM 44701T), isolated from a smear-ripened cheese.</title>
        <authorList>
            <consortium name="US DOE Joint Genome Institute (JGI-PGF)"/>
            <person name="Walter F."/>
            <person name="Albersmeier A."/>
            <person name="Kalinowski J."/>
            <person name="Ruckert C."/>
        </authorList>
    </citation>
    <scope>NUCLEOTIDE SEQUENCE</scope>
    <source>
        <strain evidence="4">JCM 4790</strain>
    </source>
</reference>